<evidence type="ECO:0000313" key="6">
    <source>
        <dbReference type="Proteomes" id="UP000266861"/>
    </source>
</evidence>
<dbReference type="OrthoDB" id="185618at2759"/>
<evidence type="ECO:0000256" key="2">
    <source>
        <dbReference type="ARBA" id="ARBA00023242"/>
    </source>
</evidence>
<feature type="compositionally biased region" description="Basic and acidic residues" evidence="3">
    <location>
        <begin position="20"/>
        <end position="36"/>
    </location>
</feature>
<feature type="domain" description="RanBD1" evidence="4">
    <location>
        <begin position="198"/>
        <end position="318"/>
    </location>
</feature>
<feature type="compositionally biased region" description="Basic and acidic residues" evidence="3">
    <location>
        <begin position="78"/>
        <end position="96"/>
    </location>
</feature>
<dbReference type="Proteomes" id="UP000266861">
    <property type="component" value="Unassembled WGS sequence"/>
</dbReference>
<reference evidence="5 6" key="1">
    <citation type="submission" date="2018-08" db="EMBL/GenBank/DDBJ databases">
        <title>Genome and evolution of the arbuscular mycorrhizal fungus Diversispora epigaea (formerly Glomus versiforme) and its bacterial endosymbionts.</title>
        <authorList>
            <person name="Sun X."/>
            <person name="Fei Z."/>
            <person name="Harrison M."/>
        </authorList>
    </citation>
    <scope>NUCLEOTIDE SEQUENCE [LARGE SCALE GENOMIC DNA]</scope>
    <source>
        <strain evidence="5 6">IT104</strain>
    </source>
</reference>
<dbReference type="Pfam" id="PF00638">
    <property type="entry name" value="Ran_BP1"/>
    <property type="match status" value="1"/>
</dbReference>
<dbReference type="GO" id="GO:0005634">
    <property type="term" value="C:nucleus"/>
    <property type="evidence" value="ECO:0007669"/>
    <property type="project" value="UniProtKB-SubCell"/>
</dbReference>
<feature type="region of interest" description="Disordered" evidence="3">
    <location>
        <begin position="70"/>
        <end position="136"/>
    </location>
</feature>
<dbReference type="PROSITE" id="PS50196">
    <property type="entry name" value="RANBD1"/>
    <property type="match status" value="1"/>
</dbReference>
<gene>
    <name evidence="5" type="ORF">Glove_410g112</name>
</gene>
<dbReference type="AlphaFoldDB" id="A0A397GXY4"/>
<comment type="subcellular location">
    <subcellularLocation>
        <location evidence="1">Nucleus</location>
    </subcellularLocation>
</comment>
<accession>A0A397GXY4</accession>
<proteinExistence type="predicted"/>
<dbReference type="SMART" id="SM00160">
    <property type="entry name" value="RanBD"/>
    <property type="match status" value="1"/>
</dbReference>
<feature type="region of interest" description="Disordered" evidence="3">
    <location>
        <begin position="168"/>
        <end position="195"/>
    </location>
</feature>
<protein>
    <recommendedName>
        <fullName evidence="4">RanBD1 domain-containing protein</fullName>
    </recommendedName>
</protein>
<feature type="compositionally biased region" description="Acidic residues" evidence="3">
    <location>
        <begin position="177"/>
        <end position="188"/>
    </location>
</feature>
<sequence>MKRGRPLSPSDLSTLPNKKRLIERSPERTEQRHETLNKSNNILKSLSATRKNKITFEIPPPISEVSIKNEVIGGNNNDNDKNNSESNKTLEKKPIFGEKTSIGQNSRIFGSGCTTGSSNTSHQNNKSEELTTSLPNKGIFGSGTKYTGNSFMESFATMLCSQKSDMSIFDEQPSQKDEEENDNESGEEEVGKGTQTLLQEQEVLTGEEDEITQFFVRAKLYCLDGQWKERGVGTLRLNYPRNNKKSPRLVMRADSVLKVILNIALFRGMHVERSQEKFVKLFAYEGSKLVHLAIKLSNPNAADELYEAIKDALPPAQK</sequence>
<evidence type="ECO:0000259" key="4">
    <source>
        <dbReference type="PROSITE" id="PS50196"/>
    </source>
</evidence>
<organism evidence="5 6">
    <name type="scientific">Diversispora epigaea</name>
    <dbReference type="NCBI Taxonomy" id="1348612"/>
    <lineage>
        <taxon>Eukaryota</taxon>
        <taxon>Fungi</taxon>
        <taxon>Fungi incertae sedis</taxon>
        <taxon>Mucoromycota</taxon>
        <taxon>Glomeromycotina</taxon>
        <taxon>Glomeromycetes</taxon>
        <taxon>Diversisporales</taxon>
        <taxon>Diversisporaceae</taxon>
        <taxon>Diversispora</taxon>
    </lineage>
</organism>
<feature type="compositionally biased region" description="Low complexity" evidence="3">
    <location>
        <begin position="110"/>
        <end position="121"/>
    </location>
</feature>
<dbReference type="Gene3D" id="2.30.29.30">
    <property type="entry name" value="Pleckstrin-homology domain (PH domain)/Phosphotyrosine-binding domain (PTB)"/>
    <property type="match status" value="1"/>
</dbReference>
<keyword evidence="2" id="KW-0539">Nucleus</keyword>
<name>A0A397GXY4_9GLOM</name>
<dbReference type="InterPro" id="IPR045255">
    <property type="entry name" value="RanBP1-like"/>
</dbReference>
<dbReference type="SUPFAM" id="SSF50729">
    <property type="entry name" value="PH domain-like"/>
    <property type="match status" value="1"/>
</dbReference>
<comment type="caution">
    <text evidence="5">The sequence shown here is derived from an EMBL/GenBank/DDBJ whole genome shotgun (WGS) entry which is preliminary data.</text>
</comment>
<evidence type="ECO:0000256" key="3">
    <source>
        <dbReference type="SAM" id="MobiDB-lite"/>
    </source>
</evidence>
<evidence type="ECO:0000313" key="5">
    <source>
        <dbReference type="EMBL" id="RHZ55852.1"/>
    </source>
</evidence>
<keyword evidence="6" id="KW-1185">Reference proteome</keyword>
<dbReference type="InterPro" id="IPR000156">
    <property type="entry name" value="Ran_bind_dom"/>
</dbReference>
<dbReference type="InterPro" id="IPR011993">
    <property type="entry name" value="PH-like_dom_sf"/>
</dbReference>
<dbReference type="PANTHER" id="PTHR23138">
    <property type="entry name" value="RAN BINDING PROTEIN"/>
    <property type="match status" value="1"/>
</dbReference>
<evidence type="ECO:0000256" key="1">
    <source>
        <dbReference type="ARBA" id="ARBA00004123"/>
    </source>
</evidence>
<dbReference type="PANTHER" id="PTHR23138:SF142">
    <property type="entry name" value="RAN-BINDING PROTEIN 3B-RELATED"/>
    <property type="match status" value="1"/>
</dbReference>
<feature type="region of interest" description="Disordered" evidence="3">
    <location>
        <begin position="1"/>
        <end position="43"/>
    </location>
</feature>
<dbReference type="EMBL" id="PQFF01000364">
    <property type="protein sequence ID" value="RHZ55852.1"/>
    <property type="molecule type" value="Genomic_DNA"/>
</dbReference>
<dbReference type="STRING" id="1348612.A0A397GXY4"/>